<organism evidence="1 2">
    <name type="scientific">Fusarium decemcellulare</name>
    <dbReference type="NCBI Taxonomy" id="57161"/>
    <lineage>
        <taxon>Eukaryota</taxon>
        <taxon>Fungi</taxon>
        <taxon>Dikarya</taxon>
        <taxon>Ascomycota</taxon>
        <taxon>Pezizomycotina</taxon>
        <taxon>Sordariomycetes</taxon>
        <taxon>Hypocreomycetidae</taxon>
        <taxon>Hypocreales</taxon>
        <taxon>Nectriaceae</taxon>
        <taxon>Fusarium</taxon>
        <taxon>Fusarium decemcellulare species complex</taxon>
    </lineage>
</organism>
<accession>A0ACC1SEC8</accession>
<name>A0ACC1SEC8_9HYPO</name>
<reference evidence="1" key="1">
    <citation type="submission" date="2022-08" db="EMBL/GenBank/DDBJ databases">
        <title>Genome Sequence of Fusarium decemcellulare.</title>
        <authorList>
            <person name="Buettner E."/>
        </authorList>
    </citation>
    <scope>NUCLEOTIDE SEQUENCE</scope>
    <source>
        <strain evidence="1">Babe19</strain>
    </source>
</reference>
<dbReference type="EMBL" id="JANRMS010000548">
    <property type="protein sequence ID" value="KAJ3537972.1"/>
    <property type="molecule type" value="Genomic_DNA"/>
</dbReference>
<gene>
    <name evidence="1" type="ORF">NM208_g6101</name>
</gene>
<dbReference type="Proteomes" id="UP001148629">
    <property type="component" value="Unassembled WGS sequence"/>
</dbReference>
<protein>
    <submittedName>
        <fullName evidence="1">Uncharacterized protein</fullName>
    </submittedName>
</protein>
<evidence type="ECO:0000313" key="1">
    <source>
        <dbReference type="EMBL" id="KAJ3537972.1"/>
    </source>
</evidence>
<sequence>MVAQVLIAPIITAAFTGAGLLATLGTQATKAAKLARLHHVIEKVQILKTALLQESLEPRSETINELQRYLWKAERKKSRGAILNEHQEAILVEAKKVLRQLQMGDMPFMGEYRANHTTTPMAELSDACNRPDALVIVVEYGKYYIHQEIENMREYRYQRLATSSNMAQPQKTIERTSSNEVGLEIETPKLPDRYADESYKLFSQVKVDPPTPEEALRIRNKCIKWILPFLCVGYHLMYVDKQTLGSSAILGILEDGHLSATQYNWLSSIFYLGYLLAEWPQNLAIQRFPVARWLAINLVVWGGILLLHVPCNNFGSFFVVRFFLGLAEACIVPSFLVILSMFFTYDEQAVLMPIMWAIGNSSPITSGLLSYGVLFIETGSFSPWKWFMVITGTLTVIYGILVWIFFPGSPITAHFLTPEERAQAILRIQSNHSGIEQKHFKKYQFIEAMKDPKTWLFFLHAWSQEMANGLTNQYSLIIKSFGFTTLQTTLLGCINGVTALISLGAAAWILAKTKDCRAWLSAAAYIPPIISCIMLLTLPWSNRWGLLTAIWIRATGGIPYSVVMIWASNCSAGHTKKTAVIALYHVGYGLGNILSPQLFQPQYAPRYLVTWGVILGVACILPTGIVLYLRWYLAAENKRRDDLDRQGLIRETGVIEHVDESGERIEEVVDTRQLDLTDRENLAFRYVL</sequence>
<proteinExistence type="predicted"/>
<keyword evidence="2" id="KW-1185">Reference proteome</keyword>
<comment type="caution">
    <text evidence="1">The sequence shown here is derived from an EMBL/GenBank/DDBJ whole genome shotgun (WGS) entry which is preliminary data.</text>
</comment>
<evidence type="ECO:0000313" key="2">
    <source>
        <dbReference type="Proteomes" id="UP001148629"/>
    </source>
</evidence>